<keyword evidence="1" id="KW-0812">Transmembrane</keyword>
<keyword evidence="1" id="KW-1133">Transmembrane helix</keyword>
<organism evidence="2">
    <name type="scientific">Siphoviridae sp. ctTnV63</name>
    <dbReference type="NCBI Taxonomy" id="2825523"/>
    <lineage>
        <taxon>Viruses</taxon>
        <taxon>Duplodnaviria</taxon>
        <taxon>Heunggongvirae</taxon>
        <taxon>Uroviricota</taxon>
        <taxon>Caudoviricetes</taxon>
    </lineage>
</organism>
<dbReference type="EMBL" id="BK015264">
    <property type="protein sequence ID" value="DAD98637.1"/>
    <property type="molecule type" value="Genomic_DNA"/>
</dbReference>
<evidence type="ECO:0000256" key="1">
    <source>
        <dbReference type="SAM" id="Phobius"/>
    </source>
</evidence>
<keyword evidence="1" id="KW-0472">Membrane</keyword>
<evidence type="ECO:0000313" key="2">
    <source>
        <dbReference type="EMBL" id="DAD98637.1"/>
    </source>
</evidence>
<sequence>MNEKMQLFTLTATLCVTLVSCFWYMFWKER</sequence>
<dbReference type="PROSITE" id="PS51257">
    <property type="entry name" value="PROKAR_LIPOPROTEIN"/>
    <property type="match status" value="1"/>
</dbReference>
<name>A0A8S5NV18_9CAUD</name>
<proteinExistence type="predicted"/>
<accession>A0A8S5NV18</accession>
<reference evidence="2" key="1">
    <citation type="journal article" date="2021" name="Proc. Natl. Acad. Sci. U.S.A.">
        <title>A Catalog of Tens of Thousands of Viruses from Human Metagenomes Reveals Hidden Associations with Chronic Diseases.</title>
        <authorList>
            <person name="Tisza M.J."/>
            <person name="Buck C.B."/>
        </authorList>
    </citation>
    <scope>NUCLEOTIDE SEQUENCE</scope>
    <source>
        <strain evidence="2">CtTnV63</strain>
    </source>
</reference>
<evidence type="ECO:0008006" key="3">
    <source>
        <dbReference type="Google" id="ProtNLM"/>
    </source>
</evidence>
<protein>
    <recommendedName>
        <fullName evidence="3">Lipoprotein</fullName>
    </recommendedName>
</protein>
<feature type="transmembrane region" description="Helical" evidence="1">
    <location>
        <begin position="7"/>
        <end position="27"/>
    </location>
</feature>